<dbReference type="Pfam" id="PF00440">
    <property type="entry name" value="TetR_N"/>
    <property type="match status" value="1"/>
</dbReference>
<keyword evidence="3" id="KW-0804">Transcription</keyword>
<dbReference type="InterPro" id="IPR036271">
    <property type="entry name" value="Tet_transcr_reg_TetR-rel_C_sf"/>
</dbReference>
<dbReference type="Proteomes" id="UP001501570">
    <property type="component" value="Unassembled WGS sequence"/>
</dbReference>
<evidence type="ECO:0000256" key="2">
    <source>
        <dbReference type="ARBA" id="ARBA00023125"/>
    </source>
</evidence>
<keyword evidence="2 4" id="KW-0238">DNA-binding</keyword>
<evidence type="ECO:0000256" key="4">
    <source>
        <dbReference type="PROSITE-ProRule" id="PRU00335"/>
    </source>
</evidence>
<dbReference type="InterPro" id="IPR001647">
    <property type="entry name" value="HTH_TetR"/>
</dbReference>
<dbReference type="SUPFAM" id="SSF48498">
    <property type="entry name" value="Tetracyclin repressor-like, C-terminal domain"/>
    <property type="match status" value="1"/>
</dbReference>
<organism evidence="6 7">
    <name type="scientific">Rugosimonospora acidiphila</name>
    <dbReference type="NCBI Taxonomy" id="556531"/>
    <lineage>
        <taxon>Bacteria</taxon>
        <taxon>Bacillati</taxon>
        <taxon>Actinomycetota</taxon>
        <taxon>Actinomycetes</taxon>
        <taxon>Micromonosporales</taxon>
        <taxon>Micromonosporaceae</taxon>
        <taxon>Rugosimonospora</taxon>
    </lineage>
</organism>
<accession>A0ABP9SMI1</accession>
<feature type="domain" description="HTH tetR-type" evidence="5">
    <location>
        <begin position="1"/>
        <end position="52"/>
    </location>
</feature>
<dbReference type="Pfam" id="PF21597">
    <property type="entry name" value="TetR_C_43"/>
    <property type="match status" value="1"/>
</dbReference>
<sequence>MAAEAVFGEHGAAGSTEDVARRAGVGIATVFRHFPTKEALIEAALLRHFAELTTQARALAEDPDPATALGTLVRTMIETGSTKLTLASLLGERGEFPESASAASELLRTEVRRVLRRAQDSGVARRSVTVDEVYLLVRGLAQASATMPTKASTLHRAVDVVLAGLALPAGPARP</sequence>
<dbReference type="InterPro" id="IPR049445">
    <property type="entry name" value="TetR_SbtR-like_C"/>
</dbReference>
<dbReference type="PANTHER" id="PTHR30055:SF234">
    <property type="entry name" value="HTH-TYPE TRANSCRIPTIONAL REGULATOR BETI"/>
    <property type="match status" value="1"/>
</dbReference>
<gene>
    <name evidence="6" type="ORF">GCM10023322_72530</name>
</gene>
<evidence type="ECO:0000313" key="6">
    <source>
        <dbReference type="EMBL" id="GAA5198657.1"/>
    </source>
</evidence>
<dbReference type="PROSITE" id="PS50977">
    <property type="entry name" value="HTH_TETR_2"/>
    <property type="match status" value="1"/>
</dbReference>
<feature type="DNA-binding region" description="H-T-H motif" evidence="4">
    <location>
        <begin position="15"/>
        <end position="34"/>
    </location>
</feature>
<keyword evidence="1" id="KW-0805">Transcription regulation</keyword>
<dbReference type="PANTHER" id="PTHR30055">
    <property type="entry name" value="HTH-TYPE TRANSCRIPTIONAL REGULATOR RUTR"/>
    <property type="match status" value="1"/>
</dbReference>
<protein>
    <recommendedName>
        <fullName evidence="5">HTH tetR-type domain-containing protein</fullName>
    </recommendedName>
</protein>
<evidence type="ECO:0000259" key="5">
    <source>
        <dbReference type="PROSITE" id="PS50977"/>
    </source>
</evidence>
<dbReference type="InterPro" id="IPR050109">
    <property type="entry name" value="HTH-type_TetR-like_transc_reg"/>
</dbReference>
<dbReference type="InterPro" id="IPR009057">
    <property type="entry name" value="Homeodomain-like_sf"/>
</dbReference>
<dbReference type="Gene3D" id="1.10.357.10">
    <property type="entry name" value="Tetracycline Repressor, domain 2"/>
    <property type="match status" value="1"/>
</dbReference>
<keyword evidence="7" id="KW-1185">Reference proteome</keyword>
<dbReference type="SUPFAM" id="SSF46689">
    <property type="entry name" value="Homeodomain-like"/>
    <property type="match status" value="1"/>
</dbReference>
<evidence type="ECO:0000313" key="7">
    <source>
        <dbReference type="Proteomes" id="UP001501570"/>
    </source>
</evidence>
<reference evidence="7" key="1">
    <citation type="journal article" date="2019" name="Int. J. Syst. Evol. Microbiol.">
        <title>The Global Catalogue of Microorganisms (GCM) 10K type strain sequencing project: providing services to taxonomists for standard genome sequencing and annotation.</title>
        <authorList>
            <consortium name="The Broad Institute Genomics Platform"/>
            <consortium name="The Broad Institute Genome Sequencing Center for Infectious Disease"/>
            <person name="Wu L."/>
            <person name="Ma J."/>
        </authorList>
    </citation>
    <scope>NUCLEOTIDE SEQUENCE [LARGE SCALE GENOMIC DNA]</scope>
    <source>
        <strain evidence="7">JCM 18304</strain>
    </source>
</reference>
<evidence type="ECO:0000256" key="3">
    <source>
        <dbReference type="ARBA" id="ARBA00023163"/>
    </source>
</evidence>
<dbReference type="EMBL" id="BAABJQ010000034">
    <property type="protein sequence ID" value="GAA5198657.1"/>
    <property type="molecule type" value="Genomic_DNA"/>
</dbReference>
<name>A0ABP9SMI1_9ACTN</name>
<comment type="caution">
    <text evidence="6">The sequence shown here is derived from an EMBL/GenBank/DDBJ whole genome shotgun (WGS) entry which is preliminary data.</text>
</comment>
<proteinExistence type="predicted"/>
<evidence type="ECO:0000256" key="1">
    <source>
        <dbReference type="ARBA" id="ARBA00023015"/>
    </source>
</evidence>